<feature type="compositionally biased region" description="Pro residues" evidence="1">
    <location>
        <begin position="22"/>
        <end position="32"/>
    </location>
</feature>
<sequence>MDFRPVDPTTFFAQPTPRPKKPPPPPPIPVTPSPVAQSASTSTASSSQQRLRAPRRSKWEKMHDILGSISKGLDGLGNFLELLFYHRPHGTKAVRTSRHKTMVTHFLQGRTNVKMGHIIELIYRHRQSQPPLNSIERELAFSSHIPHTDICYARPALSTWALILIGQEARREIGRLTQNDPTDPTDTTQLRASTNGRVQDAVVADWDTLADNMSISKIAAKYARRGTVPWYLTEMMSASKKDGVIVVRQRRPHTTASIGAISSFILARNRYASGYLALPLAVWQFACKSHIDEKRIFSRFGFTVHDTTARACLDSLTDTGLEKMCQSIAEGIERGEMLWQYTLDNVQQYCRQRDVRLGRQDVLKVGCAATAILLKDCAPGAFNLQDHLDRVVKQERKKMTTESLYSDIDWDYIHELTALHWVRILVEFLPQLAFLRKQVEEIFHSEKMTKRRLPPNRKTVVQPLGTNAERETETQGMMRAMLDFEAQMGLDEKAMEGLIITPRGDGASIAAMWRIKKYLSAHPNHYKAFRNRVPPGPEIWHTRWTQLNAISANCYGAASAQDPFALSKSATAVGAKRPSDLKKVDFWPISRSMTLFFEARVLDCWRAFSIFFGVEDLLTDFPKSNSPLPPIDTLLTNASALVRRYASQDAYHQALDRDFYDSASAEKRVPLGTPWTKPIAEPTPSFEPANGDPVDVDEAVEAAGHLGEYIEPGEQAPEIVQSDVEEAPKKTKRKRKSKKTADHVEAADFSGDRTLANECLFLQDMGWWVIAAHAVPDGEIGQLWEIMKVLIITLVQPNPLTYCSTDLDFLLFWIVEPQLRDLSARNLLFTPV</sequence>
<evidence type="ECO:0000313" key="4">
    <source>
        <dbReference type="Proteomes" id="UP001362999"/>
    </source>
</evidence>
<name>A0AAW0AUZ0_9AGAR</name>
<feature type="domain" description="DUF6589" evidence="2">
    <location>
        <begin position="395"/>
        <end position="830"/>
    </location>
</feature>
<dbReference type="InterPro" id="IPR046496">
    <property type="entry name" value="DUF6589"/>
</dbReference>
<keyword evidence="4" id="KW-1185">Reference proteome</keyword>
<dbReference type="Proteomes" id="UP001362999">
    <property type="component" value="Unassembled WGS sequence"/>
</dbReference>
<reference evidence="3 4" key="1">
    <citation type="journal article" date="2024" name="J Genomics">
        <title>Draft genome sequencing and assembly of Favolaschia claudopus CIRM-BRFM 2984 isolated from oak limbs.</title>
        <authorList>
            <person name="Navarro D."/>
            <person name="Drula E."/>
            <person name="Chaduli D."/>
            <person name="Cazenave R."/>
            <person name="Ahrendt S."/>
            <person name="Wang J."/>
            <person name="Lipzen A."/>
            <person name="Daum C."/>
            <person name="Barry K."/>
            <person name="Grigoriev I.V."/>
            <person name="Favel A."/>
            <person name="Rosso M.N."/>
            <person name="Martin F."/>
        </authorList>
    </citation>
    <scope>NUCLEOTIDE SEQUENCE [LARGE SCALE GENOMIC DNA]</scope>
    <source>
        <strain evidence="3 4">CIRM-BRFM 2984</strain>
    </source>
</reference>
<dbReference type="EMBL" id="JAWWNJ010000050">
    <property type="protein sequence ID" value="KAK7016658.1"/>
    <property type="molecule type" value="Genomic_DNA"/>
</dbReference>
<proteinExistence type="predicted"/>
<evidence type="ECO:0000256" key="1">
    <source>
        <dbReference type="SAM" id="MobiDB-lite"/>
    </source>
</evidence>
<organism evidence="3 4">
    <name type="scientific">Favolaschia claudopus</name>
    <dbReference type="NCBI Taxonomy" id="2862362"/>
    <lineage>
        <taxon>Eukaryota</taxon>
        <taxon>Fungi</taxon>
        <taxon>Dikarya</taxon>
        <taxon>Basidiomycota</taxon>
        <taxon>Agaricomycotina</taxon>
        <taxon>Agaricomycetes</taxon>
        <taxon>Agaricomycetidae</taxon>
        <taxon>Agaricales</taxon>
        <taxon>Marasmiineae</taxon>
        <taxon>Mycenaceae</taxon>
        <taxon>Favolaschia</taxon>
    </lineage>
</organism>
<comment type="caution">
    <text evidence="3">The sequence shown here is derived from an EMBL/GenBank/DDBJ whole genome shotgun (WGS) entry which is preliminary data.</text>
</comment>
<accession>A0AAW0AUZ0</accession>
<evidence type="ECO:0000313" key="3">
    <source>
        <dbReference type="EMBL" id="KAK7016658.1"/>
    </source>
</evidence>
<gene>
    <name evidence="3" type="ORF">R3P38DRAFT_2542015</name>
</gene>
<dbReference type="Pfam" id="PF20231">
    <property type="entry name" value="DUF6589"/>
    <property type="match status" value="1"/>
</dbReference>
<feature type="compositionally biased region" description="Low complexity" evidence="1">
    <location>
        <begin position="33"/>
        <end position="49"/>
    </location>
</feature>
<dbReference type="AlphaFoldDB" id="A0AAW0AUZ0"/>
<feature type="region of interest" description="Disordered" evidence="1">
    <location>
        <begin position="1"/>
        <end position="58"/>
    </location>
</feature>
<protein>
    <recommendedName>
        <fullName evidence="2">DUF6589 domain-containing protein</fullName>
    </recommendedName>
</protein>
<feature type="region of interest" description="Disordered" evidence="1">
    <location>
        <begin position="724"/>
        <end position="743"/>
    </location>
</feature>
<evidence type="ECO:0000259" key="2">
    <source>
        <dbReference type="Pfam" id="PF20231"/>
    </source>
</evidence>